<organism evidence="2 3">
    <name type="scientific">Cetobacterium somerae ATCC BAA-474</name>
    <dbReference type="NCBI Taxonomy" id="1319815"/>
    <lineage>
        <taxon>Bacteria</taxon>
        <taxon>Fusobacteriati</taxon>
        <taxon>Fusobacteriota</taxon>
        <taxon>Fusobacteriia</taxon>
        <taxon>Fusobacteriales</taxon>
        <taxon>Fusobacteriaceae</taxon>
        <taxon>Cetobacterium</taxon>
    </lineage>
</organism>
<feature type="transmembrane region" description="Helical" evidence="1">
    <location>
        <begin position="36"/>
        <end position="52"/>
    </location>
</feature>
<dbReference type="HOGENOM" id="CLU_3059840_0_0_0"/>
<dbReference type="AlphaFoldDB" id="U7VBN8"/>
<accession>U7VBN8</accession>
<dbReference type="EMBL" id="AXZF01000041">
    <property type="protein sequence ID" value="ERT68926.1"/>
    <property type="molecule type" value="Genomic_DNA"/>
</dbReference>
<reference evidence="2 3" key="1">
    <citation type="submission" date="2013-08" db="EMBL/GenBank/DDBJ databases">
        <authorList>
            <person name="Weinstock G."/>
            <person name="Sodergren E."/>
            <person name="Wylie T."/>
            <person name="Fulton L."/>
            <person name="Fulton R."/>
            <person name="Fronick C."/>
            <person name="O'Laughlin M."/>
            <person name="Godfrey J."/>
            <person name="Miner T."/>
            <person name="Herter B."/>
            <person name="Appelbaum E."/>
            <person name="Cordes M."/>
            <person name="Lek S."/>
            <person name="Wollam A."/>
            <person name="Pepin K.H."/>
            <person name="Palsikar V.B."/>
            <person name="Mitreva M."/>
            <person name="Wilson R.K."/>
        </authorList>
    </citation>
    <scope>NUCLEOTIDE SEQUENCE [LARGE SCALE GENOMIC DNA]</scope>
    <source>
        <strain evidence="2 3">ATCC BAA-474</strain>
    </source>
</reference>
<proteinExistence type="predicted"/>
<name>U7VBN8_9FUSO</name>
<keyword evidence="3" id="KW-1185">Reference proteome</keyword>
<protein>
    <submittedName>
        <fullName evidence="2">Uncharacterized protein</fullName>
    </submittedName>
</protein>
<evidence type="ECO:0000256" key="1">
    <source>
        <dbReference type="SAM" id="Phobius"/>
    </source>
</evidence>
<evidence type="ECO:0000313" key="2">
    <source>
        <dbReference type="EMBL" id="ERT68926.1"/>
    </source>
</evidence>
<keyword evidence="1" id="KW-0472">Membrane</keyword>
<comment type="caution">
    <text evidence="2">The sequence shown here is derived from an EMBL/GenBank/DDBJ whole genome shotgun (WGS) entry which is preliminary data.</text>
</comment>
<dbReference type="STRING" id="1319815.HMPREF0202_01169"/>
<dbReference type="Proteomes" id="UP000017081">
    <property type="component" value="Unassembled WGS sequence"/>
</dbReference>
<keyword evidence="1" id="KW-1133">Transmembrane helix</keyword>
<sequence length="53" mass="6448">MKFLNTVNLNYINKSNNSRRKIYFNRNKLTNSLENYIIYLIFLLSTIFCLFYG</sequence>
<keyword evidence="1" id="KW-0812">Transmembrane</keyword>
<dbReference type="RefSeq" id="WP_023050708.1">
    <property type="nucleotide sequence ID" value="NZ_CP173065.2"/>
</dbReference>
<gene>
    <name evidence="2" type="ORF">HMPREF0202_01169</name>
</gene>
<evidence type="ECO:0000313" key="3">
    <source>
        <dbReference type="Proteomes" id="UP000017081"/>
    </source>
</evidence>